<sequence length="312" mass="33830">MNELLYQKNQAVAALNRVEGFEPLEFARTIKQEDQEDQLYLDVKYRKLWFRLANPLGRISSHIVWFNENVALAEAKIYLNYTDAPENYIANAFSMKFRSEDPKFGDKFLEMAETAAVGRALSDAGYGVQFADVGESNDPAQVDAGIPVPMQYPEAAAGAPSYGGQPVSAGQPGYNSQNHYAGNTPAGNMVYPGSTAESSPSQSMMNQFYHQAQAQGNMMGASVQPMRQPAPVKNTPLDGNLPVEELANRMTYEQAKAVVIGGKGKFGGKSMGQVAVESPSSLDYFANSYRGHNNLIPAAARVLLSQALPKAG</sequence>
<reference evidence="1" key="1">
    <citation type="submission" date="2020-06" db="EMBL/GenBank/DDBJ databases">
        <title>Characterization of fructooligosaccharide metabolism and fructooligosaccharide-degrading enzymes in human commensal butyrate producers.</title>
        <authorList>
            <person name="Tanno H."/>
            <person name="Fujii T."/>
            <person name="Hirano K."/>
            <person name="Maeno S."/>
            <person name="Tonozuka T."/>
            <person name="Sakamoto M."/>
            <person name="Ohkuma M."/>
            <person name="Tochio T."/>
            <person name="Endo A."/>
        </authorList>
    </citation>
    <scope>NUCLEOTIDE SEQUENCE</scope>
    <source>
        <strain evidence="1">JCM 17466</strain>
    </source>
</reference>
<dbReference type="EMBL" id="BLYI01000023">
    <property type="protein sequence ID" value="GFO84466.1"/>
    <property type="molecule type" value="Genomic_DNA"/>
</dbReference>
<dbReference type="Proteomes" id="UP000613208">
    <property type="component" value="Unassembled WGS sequence"/>
</dbReference>
<proteinExistence type="predicted"/>
<evidence type="ECO:0000313" key="2">
    <source>
        <dbReference type="Proteomes" id="UP000613208"/>
    </source>
</evidence>
<dbReference type="RefSeq" id="WP_201310205.1">
    <property type="nucleotide sequence ID" value="NZ_BLYI01000023.1"/>
</dbReference>
<keyword evidence="2" id="KW-1185">Reference proteome</keyword>
<accession>A0A916Q7I2</accession>
<gene>
    <name evidence="1" type="ORF">ANBU17_08130</name>
</gene>
<name>A0A916Q7I2_9FIRM</name>
<protein>
    <submittedName>
        <fullName evidence="1">Uncharacterized protein</fullName>
    </submittedName>
</protein>
<evidence type="ECO:0000313" key="1">
    <source>
        <dbReference type="EMBL" id="GFO84466.1"/>
    </source>
</evidence>
<comment type="caution">
    <text evidence="1">The sequence shown here is derived from an EMBL/GenBank/DDBJ whole genome shotgun (WGS) entry which is preliminary data.</text>
</comment>
<dbReference type="AlphaFoldDB" id="A0A916Q7I2"/>
<organism evidence="1 2">
    <name type="scientific">Anaerostipes butyraticus</name>
    <dbReference type="NCBI Taxonomy" id="645466"/>
    <lineage>
        <taxon>Bacteria</taxon>
        <taxon>Bacillati</taxon>
        <taxon>Bacillota</taxon>
        <taxon>Clostridia</taxon>
        <taxon>Lachnospirales</taxon>
        <taxon>Lachnospiraceae</taxon>
        <taxon>Anaerostipes</taxon>
    </lineage>
</organism>